<evidence type="ECO:0000313" key="2">
    <source>
        <dbReference type="EMBL" id="MDQ7906826.1"/>
    </source>
</evidence>
<organism evidence="2 3">
    <name type="scientific">Phytohabitans maris</name>
    <dbReference type="NCBI Taxonomy" id="3071409"/>
    <lineage>
        <taxon>Bacteria</taxon>
        <taxon>Bacillati</taxon>
        <taxon>Actinomycetota</taxon>
        <taxon>Actinomycetes</taxon>
        <taxon>Micromonosporales</taxon>
        <taxon>Micromonosporaceae</taxon>
    </lineage>
</organism>
<reference evidence="2 3" key="1">
    <citation type="submission" date="2023-08" db="EMBL/GenBank/DDBJ databases">
        <title>Phytohabitans sansha sp. nov., isolated from marine sediment.</title>
        <authorList>
            <person name="Zhao Y."/>
            <person name="Yi K."/>
        </authorList>
    </citation>
    <scope>NUCLEOTIDE SEQUENCE [LARGE SCALE GENOMIC DNA]</scope>
    <source>
        <strain evidence="2 3">ZYX-F-186</strain>
    </source>
</reference>
<evidence type="ECO:0000256" key="1">
    <source>
        <dbReference type="SAM" id="MobiDB-lite"/>
    </source>
</evidence>
<name>A0ABU0ZIF3_9ACTN</name>
<comment type="caution">
    <text evidence="2">The sequence shown here is derived from an EMBL/GenBank/DDBJ whole genome shotgun (WGS) entry which is preliminary data.</text>
</comment>
<sequence length="326" mass="37010">MGLFSRKRPAHAQQPSGQPRPAIDKAQRDPAARQLITALERRDWPSARGFLQSVRDPDDHAFYISVCADVSGVQEWIGEWVAAEPQSTLPLLVQGAHGVFWAWEARGAARAEQTQRDQFDLFFKRLRFAENCLDEVVDRDPYDTTARAFLLTSGVGRQVDLEEQQRRFQEVVKRHPLHKWAHGAMQQYLCRKWFGSHEQMFGFARQTSGYAPPGSQLHGGLVEAHIEMWLDLPSGEDVAYMQRPEVGAEIRAAAERSIWHPAYQPRPGWPRLHNSFAFAFWQSGDVPAAADQFRLIGDAYITDHPWHYMGGGDPVEHYLSARGAGR</sequence>
<gene>
    <name evidence="2" type="ORF">RB614_20125</name>
</gene>
<dbReference type="EMBL" id="JAVHUY010000018">
    <property type="protein sequence ID" value="MDQ7906826.1"/>
    <property type="molecule type" value="Genomic_DNA"/>
</dbReference>
<proteinExistence type="predicted"/>
<keyword evidence="3" id="KW-1185">Reference proteome</keyword>
<accession>A0ABU0ZIF3</accession>
<dbReference type="Proteomes" id="UP001230908">
    <property type="component" value="Unassembled WGS sequence"/>
</dbReference>
<feature type="region of interest" description="Disordered" evidence="1">
    <location>
        <begin position="1"/>
        <end position="29"/>
    </location>
</feature>
<dbReference type="RefSeq" id="WP_308714107.1">
    <property type="nucleotide sequence ID" value="NZ_JAVHUY010000018.1"/>
</dbReference>
<feature type="compositionally biased region" description="Basic residues" evidence="1">
    <location>
        <begin position="1"/>
        <end position="10"/>
    </location>
</feature>
<evidence type="ECO:0000313" key="3">
    <source>
        <dbReference type="Proteomes" id="UP001230908"/>
    </source>
</evidence>
<protein>
    <submittedName>
        <fullName evidence="2">DUF4034 domain-containing protein</fullName>
    </submittedName>
</protein>